<feature type="compositionally biased region" description="Low complexity" evidence="1">
    <location>
        <begin position="486"/>
        <end position="512"/>
    </location>
</feature>
<feature type="compositionally biased region" description="Pro residues" evidence="1">
    <location>
        <begin position="553"/>
        <end position="565"/>
    </location>
</feature>
<organism evidence="2 3">
    <name type="scientific">Thalassiosira oceanica</name>
    <name type="common">Marine diatom</name>
    <dbReference type="NCBI Taxonomy" id="159749"/>
    <lineage>
        <taxon>Eukaryota</taxon>
        <taxon>Sar</taxon>
        <taxon>Stramenopiles</taxon>
        <taxon>Ochrophyta</taxon>
        <taxon>Bacillariophyta</taxon>
        <taxon>Coscinodiscophyceae</taxon>
        <taxon>Thalassiosirophycidae</taxon>
        <taxon>Thalassiosirales</taxon>
        <taxon>Thalassiosiraceae</taxon>
        <taxon>Thalassiosira</taxon>
    </lineage>
</organism>
<evidence type="ECO:0000256" key="1">
    <source>
        <dbReference type="SAM" id="MobiDB-lite"/>
    </source>
</evidence>
<dbReference type="eggNOG" id="ENOG502QSXX">
    <property type="taxonomic scope" value="Eukaryota"/>
</dbReference>
<comment type="caution">
    <text evidence="2">The sequence shown here is derived from an EMBL/GenBank/DDBJ whole genome shotgun (WGS) entry which is preliminary data.</text>
</comment>
<protein>
    <submittedName>
        <fullName evidence="2">Uncharacterized protein</fullName>
    </submittedName>
</protein>
<dbReference type="EMBL" id="AGNL01046359">
    <property type="protein sequence ID" value="EJK48034.1"/>
    <property type="molecule type" value="Genomic_DNA"/>
</dbReference>
<keyword evidence="3" id="KW-1185">Reference proteome</keyword>
<evidence type="ECO:0000313" key="2">
    <source>
        <dbReference type="EMBL" id="EJK48034.1"/>
    </source>
</evidence>
<dbReference type="Proteomes" id="UP000266841">
    <property type="component" value="Unassembled WGS sequence"/>
</dbReference>
<feature type="compositionally biased region" description="Basic and acidic residues" evidence="1">
    <location>
        <begin position="656"/>
        <end position="671"/>
    </location>
</feature>
<accession>K0R7J8</accession>
<feature type="region of interest" description="Disordered" evidence="1">
    <location>
        <begin position="772"/>
        <end position="862"/>
    </location>
</feature>
<feature type="compositionally biased region" description="Basic residues" evidence="1">
    <location>
        <begin position="617"/>
        <end position="628"/>
    </location>
</feature>
<dbReference type="AlphaFoldDB" id="K0R7J8"/>
<reference evidence="2 3" key="1">
    <citation type="journal article" date="2012" name="Genome Biol.">
        <title>Genome and low-iron response of an oceanic diatom adapted to chronic iron limitation.</title>
        <authorList>
            <person name="Lommer M."/>
            <person name="Specht M."/>
            <person name="Roy A.S."/>
            <person name="Kraemer L."/>
            <person name="Andreson R."/>
            <person name="Gutowska M.A."/>
            <person name="Wolf J."/>
            <person name="Bergner S.V."/>
            <person name="Schilhabel M.B."/>
            <person name="Klostermeier U.C."/>
            <person name="Beiko R.G."/>
            <person name="Rosenstiel P."/>
            <person name="Hippler M."/>
            <person name="Laroche J."/>
        </authorList>
    </citation>
    <scope>NUCLEOTIDE SEQUENCE [LARGE SCALE GENOMIC DNA]</scope>
    <source>
        <strain evidence="2 3">CCMP1005</strain>
    </source>
</reference>
<sequence>MVTPPAYRLQSPRSDLSGYARRRATATRPRPDGQFRHEDQLISTLKSFGSYFGNYWTGEEVVDSDLHPFAPSALLQDGLGLCYGDQVACLSDHGSWQAAFVGIVGDPYGTWKQRLPQPRAGESYIDLTVFVEQGQGWLERICNSVSDKCPRSSCARYSFKNDTRDKFCCSYHVVRVFSSDWSTHLQEIDGSTIVINYETKQVLRRLSASPSQQEAFLQLMPVERRYPEESVGRNYGRSGHRDGLYGSRSQREPSRNRWSASRMPSDDSSIRSCRQEAPFSGGTFRGCPVGRNYKPASKSQKPMVELESAVKSKPNVELKSTVKSEPVIESKPTVTSKSDLASASVPTELSALKLWNRASKFCAALDHMRKHDPDGRLNKMYDEVTRDLAIFDAQLDRLGSVSDADLSQSFLALSTSLAKSQSAVASKPVVKSESTVESKPAVKSKRAVVSKPAVKSKSVVDLKPADGPVSSLMKFVQSLTDPVPKPAVKSPPMVKSKPVVKSKPAVLPKPAVTPEPAVKLPCDPPALRLARPPTELQSPVRSPSDVASESLVAPPPVVELPPRPAAAPGQHDAIGFTDGWTSRTSRARREPSPTSDDLHSSAVADCVKKYVKVQPRPQHRARPRRLRATSHASKKDGDQFHAARQTSLPVGTTARRQFDGRSLDRRDERCRGKSGRPPTTHPPSATFMASDDEVFFHADGQAYRWGALSMDPKLVGSFLHSSLALVADPLVESAVTPVSVPMTPRVRKPLSITKPPSVTSTTATLVVPAPTSISADDIGDVPQPPPDLQPPTDLGHHSPEGVGEVEDRVPEGAVGSTVDPSAAASTKAAVDISSRRASTAPAIVSEGARAEQGPIGGAVSPGDAIRRFFHGNLSWK</sequence>
<feature type="region of interest" description="Disordered" evidence="1">
    <location>
        <begin position="228"/>
        <end position="272"/>
    </location>
</feature>
<feature type="compositionally biased region" description="Basic and acidic residues" evidence="1">
    <location>
        <begin position="239"/>
        <end position="255"/>
    </location>
</feature>
<name>K0R7J8_THAOC</name>
<evidence type="ECO:0000313" key="3">
    <source>
        <dbReference type="Proteomes" id="UP000266841"/>
    </source>
</evidence>
<feature type="compositionally biased region" description="Basic and acidic residues" evidence="1">
    <location>
        <begin position="587"/>
        <end position="599"/>
    </location>
</feature>
<proteinExistence type="predicted"/>
<feature type="region of interest" description="Disordered" evidence="1">
    <location>
        <begin position="484"/>
        <end position="686"/>
    </location>
</feature>
<feature type="compositionally biased region" description="Basic and acidic residues" evidence="1">
    <location>
        <begin position="794"/>
        <end position="810"/>
    </location>
</feature>
<gene>
    <name evidence="2" type="ORF">THAOC_33207</name>
</gene>